<dbReference type="Gene3D" id="3.40.30.10">
    <property type="entry name" value="Glutaredoxin"/>
    <property type="match status" value="1"/>
</dbReference>
<reference evidence="1" key="1">
    <citation type="submission" date="2020-07" db="EMBL/GenBank/DDBJ databases">
        <title>Genomic analysis of a strain of Sedimentibacter Hydroxybenzoicus DSM7310.</title>
        <authorList>
            <person name="Ma S."/>
        </authorList>
    </citation>
    <scope>NUCLEOTIDE SEQUENCE</scope>
    <source>
        <strain evidence="1">DSM 7310</strain>
    </source>
</reference>
<proteinExistence type="predicted"/>
<dbReference type="EMBL" id="JACBNQ010000017">
    <property type="protein sequence ID" value="NYB75099.1"/>
    <property type="molecule type" value="Genomic_DNA"/>
</dbReference>
<accession>A0A974GX21</accession>
<comment type="caution">
    <text evidence="1">The sequence shown here is derived from an EMBL/GenBank/DDBJ whole genome shotgun (WGS) entry which is preliminary data.</text>
</comment>
<dbReference type="RefSeq" id="WP_179238806.1">
    <property type="nucleotide sequence ID" value="NZ_JACBNQ010000017.1"/>
</dbReference>
<dbReference type="SUPFAM" id="SSF52833">
    <property type="entry name" value="Thioredoxin-like"/>
    <property type="match status" value="1"/>
</dbReference>
<dbReference type="InterPro" id="IPR036249">
    <property type="entry name" value="Thioredoxin-like_sf"/>
</dbReference>
<sequence>MTDLKICVGSACHLKGSNDVIEIFKYCVQSRGVLDKVTIKAAFCLGHCTEAVSVSYNDKIYSINIENAEKFFDDVVMKTIRS</sequence>
<dbReference type="Proteomes" id="UP000611629">
    <property type="component" value="Unassembled WGS sequence"/>
</dbReference>
<keyword evidence="2" id="KW-1185">Reference proteome</keyword>
<protein>
    <submittedName>
        <fullName evidence="1">NAD(P)H-dependent oxidoreductase subunit E</fullName>
    </submittedName>
</protein>
<dbReference type="Pfam" id="PF01257">
    <property type="entry name" value="2Fe-2S_thioredx"/>
    <property type="match status" value="1"/>
</dbReference>
<evidence type="ECO:0000313" key="2">
    <source>
        <dbReference type="Proteomes" id="UP000611629"/>
    </source>
</evidence>
<dbReference type="AlphaFoldDB" id="A0A974GX21"/>
<gene>
    <name evidence="1" type="ORF">HZF24_13200</name>
</gene>
<dbReference type="CDD" id="cd02980">
    <property type="entry name" value="TRX_Fd_family"/>
    <property type="match status" value="1"/>
</dbReference>
<organism evidence="1 2">
    <name type="scientific">Sedimentibacter hydroxybenzoicus DSM 7310</name>
    <dbReference type="NCBI Taxonomy" id="1123245"/>
    <lineage>
        <taxon>Bacteria</taxon>
        <taxon>Bacillati</taxon>
        <taxon>Bacillota</taxon>
        <taxon>Tissierellia</taxon>
        <taxon>Sedimentibacter</taxon>
    </lineage>
</organism>
<evidence type="ECO:0000313" key="1">
    <source>
        <dbReference type="EMBL" id="NYB75099.1"/>
    </source>
</evidence>
<name>A0A974GX21_SEDHY</name>